<feature type="chain" id="PRO_5020025100" evidence="1">
    <location>
        <begin position="19"/>
        <end position="90"/>
    </location>
</feature>
<protein>
    <submittedName>
        <fullName evidence="2">Putative secreted protein</fullName>
    </submittedName>
</protein>
<accession>A0A4D5RAY1</accession>
<organism evidence="2">
    <name type="scientific">Ixodes scapularis</name>
    <name type="common">Black-legged tick</name>
    <name type="synonym">Deer tick</name>
    <dbReference type="NCBI Taxonomy" id="6945"/>
    <lineage>
        <taxon>Eukaryota</taxon>
        <taxon>Metazoa</taxon>
        <taxon>Ecdysozoa</taxon>
        <taxon>Arthropoda</taxon>
        <taxon>Chelicerata</taxon>
        <taxon>Arachnida</taxon>
        <taxon>Acari</taxon>
        <taxon>Parasitiformes</taxon>
        <taxon>Ixodida</taxon>
        <taxon>Ixodoidea</taxon>
        <taxon>Ixodidae</taxon>
        <taxon>Ixodinae</taxon>
        <taxon>Ixodes</taxon>
    </lineage>
</organism>
<proteinExistence type="predicted"/>
<feature type="signal peptide" evidence="1">
    <location>
        <begin position="1"/>
        <end position="18"/>
    </location>
</feature>
<sequence length="90" mass="9948">MVAAAVVVFVVAVAGTETGGDLGTTLRSHRTWCFACARHLRCRSEPDTCHFRLSIFFLLVSRHCDCQSRRRACGYDASFRLLCDTTSCAS</sequence>
<keyword evidence="1" id="KW-0732">Signal</keyword>
<dbReference type="AlphaFoldDB" id="A0A4D5RAY1"/>
<reference evidence="2" key="1">
    <citation type="submission" date="2019-04" db="EMBL/GenBank/DDBJ databases">
        <title>An insight into the mialome of Ixodes scapularis.</title>
        <authorList>
            <person name="Ribeiro J.M."/>
            <person name="Mather T.N."/>
            <person name="Karim S."/>
        </authorList>
    </citation>
    <scope>NUCLEOTIDE SEQUENCE</scope>
</reference>
<evidence type="ECO:0000313" key="2">
    <source>
        <dbReference type="EMBL" id="MOY34283.1"/>
    </source>
</evidence>
<name>A0A4D5RAY1_IXOSC</name>
<evidence type="ECO:0000256" key="1">
    <source>
        <dbReference type="SAM" id="SignalP"/>
    </source>
</evidence>
<dbReference type="EMBL" id="GHJT01000312">
    <property type="protein sequence ID" value="MOY34283.1"/>
    <property type="molecule type" value="Transcribed_RNA"/>
</dbReference>